<keyword evidence="2" id="KW-1185">Reference proteome</keyword>
<proteinExistence type="predicted"/>
<accession>A0A9P6HF25</accession>
<reference evidence="1" key="2">
    <citation type="submission" date="2020-11" db="EMBL/GenBank/DDBJ databases">
        <authorList>
            <consortium name="DOE Joint Genome Institute"/>
            <person name="Kuo A."/>
            <person name="Miyauchi S."/>
            <person name="Kiss E."/>
            <person name="Drula E."/>
            <person name="Kohler A."/>
            <person name="Sanchez-Garcia M."/>
            <person name="Andreopoulos B."/>
            <person name="Barry K.W."/>
            <person name="Bonito G."/>
            <person name="Buee M."/>
            <person name="Carver A."/>
            <person name="Chen C."/>
            <person name="Cichocki N."/>
            <person name="Clum A."/>
            <person name="Culley D."/>
            <person name="Crous P.W."/>
            <person name="Fauchery L."/>
            <person name="Girlanda M."/>
            <person name="Hayes R."/>
            <person name="Keri Z."/>
            <person name="Labutti K."/>
            <person name="Lipzen A."/>
            <person name="Lombard V."/>
            <person name="Magnuson J."/>
            <person name="Maillard F."/>
            <person name="Morin E."/>
            <person name="Murat C."/>
            <person name="Nolan M."/>
            <person name="Ohm R."/>
            <person name="Pangilinan J."/>
            <person name="Pereira M."/>
            <person name="Perotto S."/>
            <person name="Peter M."/>
            <person name="Riley R."/>
            <person name="Sitrit Y."/>
            <person name="Stielow B."/>
            <person name="Szollosi G."/>
            <person name="Zifcakova L."/>
            <person name="Stursova M."/>
            <person name="Spatafora J.W."/>
            <person name="Tedersoo L."/>
            <person name="Vaario L.-M."/>
            <person name="Yamada A."/>
            <person name="Yan M."/>
            <person name="Wang P."/>
            <person name="Xu J."/>
            <person name="Bruns T."/>
            <person name="Baldrian P."/>
            <person name="Vilgalys R."/>
            <person name="Henrissat B."/>
            <person name="Grigoriev I.V."/>
            <person name="Hibbett D."/>
            <person name="Nagy L.G."/>
            <person name="Martin F.M."/>
        </authorList>
    </citation>
    <scope>NUCLEOTIDE SEQUENCE</scope>
    <source>
        <strain evidence="1">UH-Tt-Lm1</strain>
    </source>
</reference>
<sequence>MPPRTKRVHGAVSIKRAETSMKGEEKLTFPASYLGGTAVGSTDRLIQGKSAAVTRRRSDTTGTLLLLNTRQWHVVRRTERFNPSLKSFLGMVPQSLAILLGRATLVSATSFPVVMQTNPAIGDWCAGLGGDVIDNLDNLTLSAWNPSSKNRNATGVPLVLSITGSTAGSATHTWARWDSSPSNNWPSLTMTNGGIEANGPGRSVAVSATGGSPVVFLTRSTPPQRVPAGIFCAVPSNDISGKHPHPYLAVHGHHDKWFLCAKVYRPDFITWRVVYDVTPGVPSYSVDTCHSVLLNIVV</sequence>
<gene>
    <name evidence="1" type="ORF">BJ322DRAFT_1064996</name>
</gene>
<evidence type="ECO:0000313" key="2">
    <source>
        <dbReference type="Proteomes" id="UP000736335"/>
    </source>
</evidence>
<comment type="caution">
    <text evidence="1">The sequence shown here is derived from an EMBL/GenBank/DDBJ whole genome shotgun (WGS) entry which is preliminary data.</text>
</comment>
<organism evidence="1 2">
    <name type="scientific">Thelephora terrestris</name>
    <dbReference type="NCBI Taxonomy" id="56493"/>
    <lineage>
        <taxon>Eukaryota</taxon>
        <taxon>Fungi</taxon>
        <taxon>Dikarya</taxon>
        <taxon>Basidiomycota</taxon>
        <taxon>Agaricomycotina</taxon>
        <taxon>Agaricomycetes</taxon>
        <taxon>Thelephorales</taxon>
        <taxon>Thelephoraceae</taxon>
        <taxon>Thelephora</taxon>
    </lineage>
</organism>
<dbReference type="OrthoDB" id="2844016at2759"/>
<dbReference type="AlphaFoldDB" id="A0A9P6HF25"/>
<dbReference type="EMBL" id="WIUZ02000008">
    <property type="protein sequence ID" value="KAF9784550.1"/>
    <property type="molecule type" value="Genomic_DNA"/>
</dbReference>
<protein>
    <submittedName>
        <fullName evidence="1">Uncharacterized protein</fullName>
    </submittedName>
</protein>
<reference evidence="1" key="1">
    <citation type="journal article" date="2020" name="Nat. Commun.">
        <title>Large-scale genome sequencing of mycorrhizal fungi provides insights into the early evolution of symbiotic traits.</title>
        <authorList>
            <person name="Miyauchi S."/>
            <person name="Kiss E."/>
            <person name="Kuo A."/>
            <person name="Drula E."/>
            <person name="Kohler A."/>
            <person name="Sanchez-Garcia M."/>
            <person name="Morin E."/>
            <person name="Andreopoulos B."/>
            <person name="Barry K.W."/>
            <person name="Bonito G."/>
            <person name="Buee M."/>
            <person name="Carver A."/>
            <person name="Chen C."/>
            <person name="Cichocki N."/>
            <person name="Clum A."/>
            <person name="Culley D."/>
            <person name="Crous P.W."/>
            <person name="Fauchery L."/>
            <person name="Girlanda M."/>
            <person name="Hayes R.D."/>
            <person name="Keri Z."/>
            <person name="LaButti K."/>
            <person name="Lipzen A."/>
            <person name="Lombard V."/>
            <person name="Magnuson J."/>
            <person name="Maillard F."/>
            <person name="Murat C."/>
            <person name="Nolan M."/>
            <person name="Ohm R.A."/>
            <person name="Pangilinan J."/>
            <person name="Pereira M.F."/>
            <person name="Perotto S."/>
            <person name="Peter M."/>
            <person name="Pfister S."/>
            <person name="Riley R."/>
            <person name="Sitrit Y."/>
            <person name="Stielow J.B."/>
            <person name="Szollosi G."/>
            <person name="Zifcakova L."/>
            <person name="Stursova M."/>
            <person name="Spatafora J.W."/>
            <person name="Tedersoo L."/>
            <person name="Vaario L.M."/>
            <person name="Yamada A."/>
            <person name="Yan M."/>
            <person name="Wang P."/>
            <person name="Xu J."/>
            <person name="Bruns T."/>
            <person name="Baldrian P."/>
            <person name="Vilgalys R."/>
            <person name="Dunand C."/>
            <person name="Henrissat B."/>
            <person name="Grigoriev I.V."/>
            <person name="Hibbett D."/>
            <person name="Nagy L.G."/>
            <person name="Martin F.M."/>
        </authorList>
    </citation>
    <scope>NUCLEOTIDE SEQUENCE</scope>
    <source>
        <strain evidence="1">UH-Tt-Lm1</strain>
    </source>
</reference>
<name>A0A9P6HF25_9AGAM</name>
<evidence type="ECO:0000313" key="1">
    <source>
        <dbReference type="EMBL" id="KAF9784550.1"/>
    </source>
</evidence>
<dbReference type="Proteomes" id="UP000736335">
    <property type="component" value="Unassembled WGS sequence"/>
</dbReference>